<evidence type="ECO:0008006" key="4">
    <source>
        <dbReference type="Google" id="ProtNLM"/>
    </source>
</evidence>
<dbReference type="Pfam" id="PF14060">
    <property type="entry name" value="DUF4252"/>
    <property type="match status" value="1"/>
</dbReference>
<evidence type="ECO:0000256" key="1">
    <source>
        <dbReference type="SAM" id="SignalP"/>
    </source>
</evidence>
<dbReference type="KEGG" id="ctai:NCTC12078_01838"/>
<dbReference type="InterPro" id="IPR025348">
    <property type="entry name" value="DUF4252"/>
</dbReference>
<feature type="chain" id="PRO_5020828572" description="DUF4252 domain-containing protein" evidence="1">
    <location>
        <begin position="25"/>
        <end position="165"/>
    </location>
</feature>
<sequence length="165" mass="19032">MKILKNIFLLFCTFFLLQSCIVSDKPNIAFFSGDNDFENARFTSFNVPLFLARPYIKRALREDGESEAAINMVKKVSKIKVMTVENGSQKLFNDYTNYLNSNHYEDWATIKHNGDNVNIRVKQNGDMIKNMLISVNSKKEMAFVEIKGNFSSDDISKMINSFEDR</sequence>
<name>A0A4U8WBU3_9FLAO</name>
<accession>A0A4U8WBU3</accession>
<dbReference type="EMBL" id="LR215974">
    <property type="protein sequence ID" value="VFB03821.1"/>
    <property type="molecule type" value="Genomic_DNA"/>
</dbReference>
<dbReference type="Proteomes" id="UP000290013">
    <property type="component" value="Chromosome"/>
</dbReference>
<gene>
    <name evidence="2" type="ORF">NCTC12078_01838</name>
</gene>
<dbReference type="AlphaFoldDB" id="A0A4U8WBU3"/>
<evidence type="ECO:0000313" key="3">
    <source>
        <dbReference type="Proteomes" id="UP000290013"/>
    </source>
</evidence>
<feature type="signal peptide" evidence="1">
    <location>
        <begin position="1"/>
        <end position="24"/>
    </location>
</feature>
<keyword evidence="1" id="KW-0732">Signal</keyword>
<dbReference type="PROSITE" id="PS51257">
    <property type="entry name" value="PROKAR_LIPOPROTEIN"/>
    <property type="match status" value="1"/>
</dbReference>
<reference evidence="2 3" key="1">
    <citation type="submission" date="2019-02" db="EMBL/GenBank/DDBJ databases">
        <authorList>
            <consortium name="Pathogen Informatics"/>
        </authorList>
    </citation>
    <scope>NUCLEOTIDE SEQUENCE [LARGE SCALE GENOMIC DNA]</scope>
    <source>
        <strain evidence="2 3">3012STDY6944375</strain>
    </source>
</reference>
<proteinExistence type="predicted"/>
<protein>
    <recommendedName>
        <fullName evidence="4">DUF4252 domain-containing protein</fullName>
    </recommendedName>
</protein>
<evidence type="ECO:0000313" key="2">
    <source>
        <dbReference type="EMBL" id="VFB03821.1"/>
    </source>
</evidence>
<organism evidence="2 3">
    <name type="scientific">Chryseobacterium taihuense</name>
    <dbReference type="NCBI Taxonomy" id="1141221"/>
    <lineage>
        <taxon>Bacteria</taxon>
        <taxon>Pseudomonadati</taxon>
        <taxon>Bacteroidota</taxon>
        <taxon>Flavobacteriia</taxon>
        <taxon>Flavobacteriales</taxon>
        <taxon>Weeksellaceae</taxon>
        <taxon>Chryseobacterium group</taxon>
        <taxon>Chryseobacterium</taxon>
    </lineage>
</organism>
<dbReference type="RefSeq" id="WP_130914270.1">
    <property type="nucleotide sequence ID" value="NZ_LR215974.1"/>
</dbReference>